<evidence type="ECO:0000256" key="1">
    <source>
        <dbReference type="SAM" id="SignalP"/>
    </source>
</evidence>
<dbReference type="Proteomes" id="UP001549110">
    <property type="component" value="Unassembled WGS sequence"/>
</dbReference>
<dbReference type="Gene3D" id="2.40.50.90">
    <property type="match status" value="1"/>
</dbReference>
<dbReference type="SUPFAM" id="SSF50199">
    <property type="entry name" value="Staphylococcal nuclease"/>
    <property type="match status" value="1"/>
</dbReference>
<keyword evidence="2" id="KW-0255">Endonuclease</keyword>
<keyword evidence="3" id="KW-1185">Reference proteome</keyword>
<reference evidence="2 3" key="1">
    <citation type="submission" date="2024-06" db="EMBL/GenBank/DDBJ databases">
        <title>Genomic Encyclopedia of Type Strains, Phase IV (KMG-IV): sequencing the most valuable type-strain genomes for metagenomic binning, comparative biology and taxonomic classification.</title>
        <authorList>
            <person name="Goeker M."/>
        </authorList>
    </citation>
    <scope>NUCLEOTIDE SEQUENCE [LARGE SCALE GENOMIC DNA]</scope>
    <source>
        <strain evidence="2 3">DSM 17809</strain>
    </source>
</reference>
<proteinExistence type="predicted"/>
<organism evidence="2 3">
    <name type="scientific">Phenylobacterium koreense</name>
    <dbReference type="NCBI Taxonomy" id="266125"/>
    <lineage>
        <taxon>Bacteria</taxon>
        <taxon>Pseudomonadati</taxon>
        <taxon>Pseudomonadota</taxon>
        <taxon>Alphaproteobacteria</taxon>
        <taxon>Caulobacterales</taxon>
        <taxon>Caulobacteraceae</taxon>
        <taxon>Phenylobacterium</taxon>
    </lineage>
</organism>
<dbReference type="GO" id="GO:0004519">
    <property type="term" value="F:endonuclease activity"/>
    <property type="evidence" value="ECO:0007669"/>
    <property type="project" value="UniProtKB-KW"/>
</dbReference>
<keyword evidence="2" id="KW-0540">Nuclease</keyword>
<dbReference type="EMBL" id="JBEPLU010000001">
    <property type="protein sequence ID" value="MET3525493.1"/>
    <property type="molecule type" value="Genomic_DNA"/>
</dbReference>
<keyword evidence="1" id="KW-0732">Signal</keyword>
<keyword evidence="2" id="KW-0378">Hydrolase</keyword>
<evidence type="ECO:0000313" key="3">
    <source>
        <dbReference type="Proteomes" id="UP001549110"/>
    </source>
</evidence>
<evidence type="ECO:0000313" key="2">
    <source>
        <dbReference type="EMBL" id="MET3525493.1"/>
    </source>
</evidence>
<feature type="signal peptide" evidence="1">
    <location>
        <begin position="1"/>
        <end position="15"/>
    </location>
</feature>
<protein>
    <submittedName>
        <fullName evidence="2">Endonuclease YncB(Thermonuclease family)</fullName>
    </submittedName>
</protein>
<dbReference type="InterPro" id="IPR035437">
    <property type="entry name" value="SNase_OB-fold_sf"/>
</dbReference>
<feature type="chain" id="PRO_5047025910" evidence="1">
    <location>
        <begin position="16"/>
        <end position="127"/>
    </location>
</feature>
<accession>A0ABV2EEN4</accession>
<sequence>MFAIAVIAMPGLAQADPCTAPLPSAGTVFSGPVRYVGDGDSLCVGRSADPATWIEVRLANFYAPELSAPGGAAAKAMLETVARGKAVNCRAGKRSYDRVIAQCRLDGADLGDLLRRRGVTEGGNGWR</sequence>
<comment type="caution">
    <text evidence="2">The sequence shown here is derived from an EMBL/GenBank/DDBJ whole genome shotgun (WGS) entry which is preliminary data.</text>
</comment>
<dbReference type="RefSeq" id="WP_354297163.1">
    <property type="nucleotide sequence ID" value="NZ_JBEPLU010000001.1"/>
</dbReference>
<name>A0ABV2EEN4_9CAUL</name>
<gene>
    <name evidence="2" type="ORF">ABID41_000588</name>
</gene>